<dbReference type="OrthoDB" id="9792285at2"/>
<dbReference type="PROSITE" id="PS51125">
    <property type="entry name" value="NHL"/>
    <property type="match status" value="3"/>
</dbReference>
<evidence type="ECO:0000256" key="1">
    <source>
        <dbReference type="ARBA" id="ARBA00022729"/>
    </source>
</evidence>
<dbReference type="PANTHER" id="PTHR10680">
    <property type="entry name" value="PEPTIDYL-GLYCINE ALPHA-AMIDATING MONOOXYGENASE"/>
    <property type="match status" value="1"/>
</dbReference>
<feature type="repeat" description="NHL" evidence="4">
    <location>
        <begin position="122"/>
        <end position="159"/>
    </location>
</feature>
<sequence>MTSESGSRSLFVSLGPQRYRVERPFGGFDRGRAVVSDVACDSRGHVYVLLRLDPLVDEPADPVIELDPQGRVVRSFGAKDVLDAHMLAVDPEDHIVVVDRDAHRLVTFTRDGTVIRRIGSPETPGEPFSHPSSVAFAADGSFYVADGYGASRVQHFSAAGDRIRSFGRRGKAPGEFSTPHGVWVDADGRVLVTDRENDRLQLFSADGQPLDAWPDLPRAMDVWSDADGSIFVTDQVPRLSRYDRDGNLVGSCRPVLNGAHGIWGDRSGNIFLAEINPSRITKLTPV</sequence>
<evidence type="ECO:0000256" key="4">
    <source>
        <dbReference type="PROSITE-ProRule" id="PRU00504"/>
    </source>
</evidence>
<feature type="repeat" description="NHL" evidence="4">
    <location>
        <begin position="70"/>
        <end position="111"/>
    </location>
</feature>
<keyword evidence="6" id="KW-1185">Reference proteome</keyword>
<keyword evidence="2" id="KW-0677">Repeat</keyword>
<dbReference type="Pfam" id="PF01436">
    <property type="entry name" value="NHL"/>
    <property type="match status" value="2"/>
</dbReference>
<protein>
    <submittedName>
        <fullName evidence="5">Peptidase</fullName>
    </submittedName>
</protein>
<dbReference type="InterPro" id="IPR011042">
    <property type="entry name" value="6-blade_b-propeller_TolB-like"/>
</dbReference>
<accession>A0A4D7QTL7</accession>
<dbReference type="EMBL" id="CP039865">
    <property type="protein sequence ID" value="QCK87352.1"/>
    <property type="molecule type" value="Genomic_DNA"/>
</dbReference>
<dbReference type="AlphaFoldDB" id="A0A4D7QTL7"/>
<dbReference type="InterPro" id="IPR001258">
    <property type="entry name" value="NHL_repeat"/>
</dbReference>
<dbReference type="KEGG" id="paqt:E8L99_17105"/>
<evidence type="ECO:0000313" key="5">
    <source>
        <dbReference type="EMBL" id="QCK87352.1"/>
    </source>
</evidence>
<name>A0A4D7QTL7_9HYPH</name>
<dbReference type="Proteomes" id="UP000298588">
    <property type="component" value="Chromosome"/>
</dbReference>
<reference evidence="5 6" key="1">
    <citation type="submission" date="2019-04" db="EMBL/GenBank/DDBJ databases">
        <title>Phreatobacter aquaticus sp. nov.</title>
        <authorList>
            <person name="Choi A."/>
            <person name="Baek K."/>
        </authorList>
    </citation>
    <scope>NUCLEOTIDE SEQUENCE [LARGE SCALE GENOMIC DNA]</scope>
    <source>
        <strain evidence="5 6">NMCR1094</strain>
    </source>
</reference>
<dbReference type="SUPFAM" id="SSF101898">
    <property type="entry name" value="NHL repeat"/>
    <property type="match status" value="1"/>
</dbReference>
<keyword evidence="3" id="KW-0325">Glycoprotein</keyword>
<proteinExistence type="predicted"/>
<dbReference type="PANTHER" id="PTHR10680:SF28">
    <property type="entry name" value="SMP-30_GLUCONOLACTONASE_LRE-LIKE REGION DOMAIN-CONTAINING PROTEIN"/>
    <property type="match status" value="1"/>
</dbReference>
<feature type="repeat" description="NHL" evidence="4">
    <location>
        <begin position="163"/>
        <end position="206"/>
    </location>
</feature>
<evidence type="ECO:0000256" key="3">
    <source>
        <dbReference type="ARBA" id="ARBA00023180"/>
    </source>
</evidence>
<evidence type="ECO:0000313" key="6">
    <source>
        <dbReference type="Proteomes" id="UP000298588"/>
    </source>
</evidence>
<keyword evidence="1" id="KW-0732">Signal</keyword>
<organism evidence="5 6">
    <name type="scientific">Phreatobacter aquaticus</name>
    <dbReference type="NCBI Taxonomy" id="2570229"/>
    <lineage>
        <taxon>Bacteria</taxon>
        <taxon>Pseudomonadati</taxon>
        <taxon>Pseudomonadota</taxon>
        <taxon>Alphaproteobacteria</taxon>
        <taxon>Hyphomicrobiales</taxon>
        <taxon>Phreatobacteraceae</taxon>
        <taxon>Phreatobacter</taxon>
    </lineage>
</organism>
<gene>
    <name evidence="5" type="ORF">E8L99_17105</name>
</gene>
<evidence type="ECO:0000256" key="2">
    <source>
        <dbReference type="ARBA" id="ARBA00022737"/>
    </source>
</evidence>
<dbReference type="Gene3D" id="2.120.10.30">
    <property type="entry name" value="TolB, C-terminal domain"/>
    <property type="match status" value="1"/>
</dbReference>
<dbReference type="GO" id="GO:0005576">
    <property type="term" value="C:extracellular region"/>
    <property type="evidence" value="ECO:0007669"/>
    <property type="project" value="TreeGrafter"/>
</dbReference>
<dbReference type="RefSeq" id="WP_137100681.1">
    <property type="nucleotide sequence ID" value="NZ_CP039865.1"/>
</dbReference>